<evidence type="ECO:0000313" key="14">
    <source>
        <dbReference type="EMBL" id="CAD7241591.1"/>
    </source>
</evidence>
<evidence type="ECO:0000256" key="10">
    <source>
        <dbReference type="ARBA" id="ARBA00035460"/>
    </source>
</evidence>
<evidence type="ECO:0000256" key="7">
    <source>
        <dbReference type="ARBA" id="ARBA00023242"/>
    </source>
</evidence>
<dbReference type="Gene3D" id="1.10.20.10">
    <property type="entry name" value="Histone, subunit A"/>
    <property type="match status" value="1"/>
</dbReference>
<keyword evidence="8" id="KW-0687">Ribonucleoprotein</keyword>
<evidence type="ECO:0000259" key="13">
    <source>
        <dbReference type="SMART" id="SM00803"/>
    </source>
</evidence>
<keyword evidence="7" id="KW-0539">Nucleus</keyword>
<dbReference type="Proteomes" id="UP000677054">
    <property type="component" value="Unassembled WGS sequence"/>
</dbReference>
<evidence type="ECO:0000256" key="4">
    <source>
        <dbReference type="ARBA" id="ARBA00022980"/>
    </source>
</evidence>
<keyword evidence="15" id="KW-1185">Reference proteome</keyword>
<dbReference type="SUPFAM" id="SSF48371">
    <property type="entry name" value="ARM repeat"/>
    <property type="match status" value="1"/>
</dbReference>
<dbReference type="Pfam" id="PF07571">
    <property type="entry name" value="TAF6_C"/>
    <property type="match status" value="1"/>
</dbReference>
<evidence type="ECO:0000256" key="5">
    <source>
        <dbReference type="ARBA" id="ARBA00023015"/>
    </source>
</evidence>
<dbReference type="Pfam" id="PF02969">
    <property type="entry name" value="TAF"/>
    <property type="match status" value="1"/>
</dbReference>
<dbReference type="GO" id="GO:0000124">
    <property type="term" value="C:SAGA complex"/>
    <property type="evidence" value="ECO:0007669"/>
    <property type="project" value="InterPro"/>
</dbReference>
<feature type="compositionally biased region" description="Basic and acidic residues" evidence="12">
    <location>
        <begin position="643"/>
        <end position="683"/>
    </location>
</feature>
<dbReference type="EMBL" id="LR899669">
    <property type="protein sequence ID" value="CAD7241591.1"/>
    <property type="molecule type" value="Genomic_DNA"/>
</dbReference>
<reference evidence="14" key="1">
    <citation type="submission" date="2020-11" db="EMBL/GenBank/DDBJ databases">
        <authorList>
            <person name="Tran Van P."/>
        </authorList>
    </citation>
    <scope>NUCLEOTIDE SEQUENCE</scope>
</reference>
<dbReference type="FunFam" id="3.30.63.20:FF:000001">
    <property type="entry name" value="40S ribosomal protein S25"/>
    <property type="match status" value="1"/>
</dbReference>
<proteinExistence type="inferred from homology"/>
<dbReference type="InterPro" id="IPR037796">
    <property type="entry name" value="TAF6"/>
</dbReference>
<keyword evidence="5" id="KW-0805">Transcription regulation</keyword>
<evidence type="ECO:0000256" key="3">
    <source>
        <dbReference type="ARBA" id="ARBA00009106"/>
    </source>
</evidence>
<dbReference type="Pfam" id="PF03297">
    <property type="entry name" value="Ribosomal_S25"/>
    <property type="match status" value="1"/>
</dbReference>
<dbReference type="InterPro" id="IPR011442">
    <property type="entry name" value="TAF6_C"/>
</dbReference>
<organism evidence="14">
    <name type="scientific">Darwinula stevensoni</name>
    <dbReference type="NCBI Taxonomy" id="69355"/>
    <lineage>
        <taxon>Eukaryota</taxon>
        <taxon>Metazoa</taxon>
        <taxon>Ecdysozoa</taxon>
        <taxon>Arthropoda</taxon>
        <taxon>Crustacea</taxon>
        <taxon>Oligostraca</taxon>
        <taxon>Ostracoda</taxon>
        <taxon>Podocopa</taxon>
        <taxon>Podocopida</taxon>
        <taxon>Darwinulocopina</taxon>
        <taxon>Darwinuloidea</taxon>
        <taxon>Darwinulidae</taxon>
        <taxon>Darwinula</taxon>
    </lineage>
</organism>
<feature type="non-terminal residue" evidence="14">
    <location>
        <position position="1"/>
    </location>
</feature>
<dbReference type="InterPro" id="IPR004977">
    <property type="entry name" value="Ribosomal_eS25"/>
</dbReference>
<evidence type="ECO:0000313" key="15">
    <source>
        <dbReference type="Proteomes" id="UP000677054"/>
    </source>
</evidence>
<evidence type="ECO:0000256" key="2">
    <source>
        <dbReference type="ARBA" id="ARBA00007688"/>
    </source>
</evidence>
<dbReference type="GO" id="GO:0016251">
    <property type="term" value="F:RNA polymerase II general transcription initiation factor activity"/>
    <property type="evidence" value="ECO:0007669"/>
    <property type="project" value="InterPro"/>
</dbReference>
<dbReference type="GO" id="GO:0051123">
    <property type="term" value="P:RNA polymerase II preinitiation complex assembly"/>
    <property type="evidence" value="ECO:0007669"/>
    <property type="project" value="TreeGrafter"/>
</dbReference>
<evidence type="ECO:0000256" key="1">
    <source>
        <dbReference type="ARBA" id="ARBA00004123"/>
    </source>
</evidence>
<dbReference type="InterPro" id="IPR009072">
    <property type="entry name" value="Histone-fold"/>
</dbReference>
<dbReference type="InterPro" id="IPR016024">
    <property type="entry name" value="ARM-type_fold"/>
</dbReference>
<gene>
    <name evidence="14" type="ORF">DSTB1V02_LOCUS1577</name>
</gene>
<dbReference type="InterPro" id="IPR046344">
    <property type="entry name" value="TAF6_C_sf"/>
</dbReference>
<name>A0A7R8X098_9CRUS</name>
<evidence type="ECO:0000256" key="11">
    <source>
        <dbReference type="ARBA" id="ARBA00040091"/>
    </source>
</evidence>
<evidence type="ECO:0000256" key="12">
    <source>
        <dbReference type="SAM" id="MobiDB-lite"/>
    </source>
</evidence>
<keyword evidence="4" id="KW-0689">Ribosomal protein</keyword>
<evidence type="ECO:0000256" key="9">
    <source>
        <dbReference type="ARBA" id="ARBA00035148"/>
    </source>
</evidence>
<comment type="similarity">
    <text evidence="3">Belongs to the eukaryotic ribosomal protein eS25 family.</text>
</comment>
<dbReference type="Gene3D" id="1.25.40.770">
    <property type="entry name" value="TAF6, C-terminal HEAT repeat domain"/>
    <property type="match status" value="1"/>
</dbReference>
<dbReference type="SUPFAM" id="SSF47113">
    <property type="entry name" value="Histone-fold"/>
    <property type="match status" value="1"/>
</dbReference>
<feature type="compositionally biased region" description="Basic residues" evidence="12">
    <location>
        <begin position="976"/>
        <end position="985"/>
    </location>
</feature>
<dbReference type="CDD" id="cd22932">
    <property type="entry name" value="HFD_TAF6L"/>
    <property type="match status" value="1"/>
</dbReference>
<feature type="domain" description="TATA box binding protein associated factor (TAF) histone-like fold" evidence="13">
    <location>
        <begin position="33"/>
        <end position="98"/>
    </location>
</feature>
<accession>A0A7R8X098</accession>
<dbReference type="GO" id="GO:0005840">
    <property type="term" value="C:ribosome"/>
    <property type="evidence" value="ECO:0007669"/>
    <property type="project" value="UniProtKB-KW"/>
</dbReference>
<dbReference type="GO" id="GO:0046982">
    <property type="term" value="F:protein heterodimerization activity"/>
    <property type="evidence" value="ECO:0007669"/>
    <property type="project" value="InterPro"/>
</dbReference>
<dbReference type="GO" id="GO:0005669">
    <property type="term" value="C:transcription factor TFIID complex"/>
    <property type="evidence" value="ECO:0007669"/>
    <property type="project" value="InterPro"/>
</dbReference>
<dbReference type="GO" id="GO:0046695">
    <property type="term" value="C:SLIK (SAGA-like) complex"/>
    <property type="evidence" value="ECO:0007669"/>
    <property type="project" value="InterPro"/>
</dbReference>
<dbReference type="GO" id="GO:0003713">
    <property type="term" value="F:transcription coactivator activity"/>
    <property type="evidence" value="ECO:0007669"/>
    <property type="project" value="TreeGrafter"/>
</dbReference>
<dbReference type="InterPro" id="IPR004823">
    <property type="entry name" value="TAF_TATA-bd_Histone-like_dom"/>
</dbReference>
<comment type="similarity">
    <text evidence="2">Belongs to the TAF6 family.</text>
</comment>
<keyword evidence="6" id="KW-0804">Transcription</keyword>
<evidence type="ECO:0000256" key="6">
    <source>
        <dbReference type="ARBA" id="ARBA00023163"/>
    </source>
</evidence>
<dbReference type="PANTHER" id="PTHR10221:SF9">
    <property type="entry name" value="TRANSCRIPTION INITIATION FACTOR TFIID SUBUNIT 6"/>
    <property type="match status" value="1"/>
</dbReference>
<dbReference type="PANTHER" id="PTHR10221">
    <property type="entry name" value="TRANSCRIPTION INITIATION FACTOR TFIID SUBUNIT 6"/>
    <property type="match status" value="1"/>
</dbReference>
<feature type="region of interest" description="Disordered" evidence="12">
    <location>
        <begin position="913"/>
        <end position="985"/>
    </location>
</feature>
<protein>
    <recommendedName>
        <fullName evidence="9">Small ribosomal subunit protein eS25</fullName>
    </recommendedName>
    <alternativeName>
        <fullName evidence="10">40S ribosomal protein S25</fullName>
    </alternativeName>
    <alternativeName>
        <fullName evidence="11">Transcription initiation factor TFIID subunit 6</fullName>
    </alternativeName>
</protein>
<sequence>MSQVSWSESQRMAATAAMTTTGIPLDVEKRYAFIGPKSLNFICDANGFSDVDESVLQALSEDVSYRLRELLHTSNQFLRHSRRRKLSSEDVNQALYWRDFPPLFGYSSREPIPFKYIKDAEVYVTEDRPVNLPALALDTTPFYRHGSCFLSDSALGVYKAASAISWQPWLRSNKQLFAPLSTTSSSRDTVRAAADNTCAAFKGNVVRYSTVSRWFKHLESGDTTFGDRPSSGHPSIVDDEALRNTLNAKPNTTTRELATTLGVTHMLLTDLRKNTKLGPLVPCLINLGQKAAKKYQGDPFVLERILEVFHALCQNPSVNLLFSPLVGSLVETTIFILLDPSSSKGQLNHHLTVRDSAANFLATLAGSEEESVAREAHEKSSKFVHESMANTSLPNSSLYGAVRGIIALGIKEIAWNLDALFSHVLPKCEASLSSPSLHETVPRETSDVSQTFGALQDALVSLYRAHLLAAFSQSHSCRVLNLLHPLAIEIFGDGILPQIPLVMSTCEKTLEWTRNEEIPNRCLSTVIKPVSLPPKERLKIDLKNVFEDFQKVSDPYDEMIELNFVGSSPFSKDMLRKARSRPAEFFPPASHYCNLVSQRLEPFGPFTKRKALNRTWNLRLSCESEVTDEMGNQKKRGQGQGGERGRGRERGRRKGQDEETLEEKRGVEKVQTKMDDPGIDGKRNISKREVFEPTAKTEEELGMETPLEDGWKWRRKIVSNWDRYEEPLEEQEDKSLDTTDFLRGADLKEVLSQTGTGSWFQFKSERLWEEEEAGETGGIFNINAEDLSAALQTIPLHERLQVPLDILSNHMIVALEEDAKAKRETYIPKKQNPLEKVPSPVSVEEMAQRLIGMLLGSTVKKEEQGKVHFSHPVSGVQAVPPHDLTPSDGVNRVEKEMEKVDKDLEELLTLGNTIGGEEGKEGSSLEQDQISQKPVFASRSSDPDETLNGAKKDQKSSKQPQKAPKKPKEGGSSGGKAKKKKWSKGKVRDKLNNLVLFDKATYDKLYKEVPMYKLITPSVVSERLKIRGSLARRALDELQQKVVVVEVLVVDVVVDELDGVNEPLVVSGGGQWPTKASRDEHGIVENRIF</sequence>
<dbReference type="GO" id="GO:1990904">
    <property type="term" value="C:ribonucleoprotein complex"/>
    <property type="evidence" value="ECO:0007669"/>
    <property type="project" value="UniProtKB-KW"/>
</dbReference>
<dbReference type="AlphaFoldDB" id="A0A7R8X098"/>
<dbReference type="OrthoDB" id="10263513at2759"/>
<evidence type="ECO:0000256" key="8">
    <source>
        <dbReference type="ARBA" id="ARBA00023274"/>
    </source>
</evidence>
<feature type="region of interest" description="Disordered" evidence="12">
    <location>
        <begin position="627"/>
        <end position="683"/>
    </location>
</feature>
<comment type="subcellular location">
    <subcellularLocation>
        <location evidence="1">Nucleus</location>
    </subcellularLocation>
</comment>
<dbReference type="EMBL" id="CAJPEV010000152">
    <property type="protein sequence ID" value="CAG0881459.1"/>
    <property type="molecule type" value="Genomic_DNA"/>
</dbReference>
<dbReference type="SMART" id="SM00803">
    <property type="entry name" value="TAF"/>
    <property type="match status" value="1"/>
</dbReference>
<dbReference type="Gene3D" id="3.30.63.20">
    <property type="match status" value="1"/>
</dbReference>